<feature type="region of interest" description="Disordered" evidence="6">
    <location>
        <begin position="68"/>
        <end position="132"/>
    </location>
</feature>
<feature type="region of interest" description="Disordered" evidence="6">
    <location>
        <begin position="18"/>
        <end position="47"/>
    </location>
</feature>
<dbReference type="GO" id="GO:0005524">
    <property type="term" value="F:ATP binding"/>
    <property type="evidence" value="ECO:0007669"/>
    <property type="project" value="UniProtKB-KW"/>
</dbReference>
<dbReference type="CDD" id="cd04515">
    <property type="entry name" value="Alpha_kinase"/>
    <property type="match status" value="1"/>
</dbReference>
<gene>
    <name evidence="8" type="ORF">HPHI1048_LOCUS22499</name>
</gene>
<evidence type="ECO:0000313" key="8">
    <source>
        <dbReference type="EMBL" id="CAD8506252.1"/>
    </source>
</evidence>
<dbReference type="AlphaFoldDB" id="A0A7S0HZ34"/>
<proteinExistence type="predicted"/>
<feature type="compositionally biased region" description="Low complexity" evidence="6">
    <location>
        <begin position="68"/>
        <end position="99"/>
    </location>
</feature>
<reference evidence="8" key="1">
    <citation type="submission" date="2021-01" db="EMBL/GenBank/DDBJ databases">
        <authorList>
            <person name="Corre E."/>
            <person name="Pelletier E."/>
            <person name="Niang G."/>
            <person name="Scheremetjew M."/>
            <person name="Finn R."/>
            <person name="Kale V."/>
            <person name="Holt S."/>
            <person name="Cochrane G."/>
            <person name="Meng A."/>
            <person name="Brown T."/>
            <person name="Cohen L."/>
        </authorList>
    </citation>
    <scope>NUCLEOTIDE SEQUENCE</scope>
    <source>
        <strain evidence="8">CCMP325</strain>
    </source>
</reference>
<dbReference type="GO" id="GO:1903013">
    <property type="term" value="P:response to differentiation-inducing factor 1"/>
    <property type="evidence" value="ECO:0007669"/>
    <property type="project" value="TreeGrafter"/>
</dbReference>
<dbReference type="GO" id="GO:0031037">
    <property type="term" value="P:myosin II filament disassembly"/>
    <property type="evidence" value="ECO:0007669"/>
    <property type="project" value="TreeGrafter"/>
</dbReference>
<evidence type="ECO:0000256" key="4">
    <source>
        <dbReference type="ARBA" id="ARBA00022777"/>
    </source>
</evidence>
<feature type="region of interest" description="Disordered" evidence="6">
    <location>
        <begin position="344"/>
        <end position="413"/>
    </location>
</feature>
<dbReference type="InterPro" id="IPR051852">
    <property type="entry name" value="Alpha-type_PK"/>
</dbReference>
<dbReference type="Gene3D" id="3.20.200.10">
    <property type="entry name" value="MHCK/EF2 kinase"/>
    <property type="match status" value="1"/>
</dbReference>
<feature type="domain" description="Alpha-type protein kinase" evidence="7">
    <location>
        <begin position="137"/>
        <end position="331"/>
    </location>
</feature>
<keyword evidence="2" id="KW-0808">Transferase</keyword>
<dbReference type="PANTHER" id="PTHR45992">
    <property type="entry name" value="EUKARYOTIC ELONGATION FACTOR 2 KINASE-RELATED"/>
    <property type="match status" value="1"/>
</dbReference>
<evidence type="ECO:0000256" key="3">
    <source>
        <dbReference type="ARBA" id="ARBA00022741"/>
    </source>
</evidence>
<organism evidence="8">
    <name type="scientific">Hanusia phi</name>
    <dbReference type="NCBI Taxonomy" id="3032"/>
    <lineage>
        <taxon>Eukaryota</taxon>
        <taxon>Cryptophyceae</taxon>
        <taxon>Pyrenomonadales</taxon>
        <taxon>Geminigeraceae</taxon>
        <taxon>Hanusia</taxon>
    </lineage>
</organism>
<keyword evidence="3" id="KW-0547">Nucleotide-binding</keyword>
<keyword evidence="4" id="KW-0418">Kinase</keyword>
<evidence type="ECO:0000256" key="2">
    <source>
        <dbReference type="ARBA" id="ARBA00022679"/>
    </source>
</evidence>
<feature type="compositionally biased region" description="Basic and acidic residues" evidence="6">
    <location>
        <begin position="102"/>
        <end position="118"/>
    </location>
</feature>
<sequence length="489" mass="54464">MTVEVQVHSASFSVAKSPMAGVSSLPRNRSCEFDQSPTNMTHARRGSAPCLTNISPLATSQLAASPLSMSSPLATSPLCESKTRSSPTLSSDSTRSLLRQDGASEERKGRRGSVRFEVDSNPPSPPSQTPEKAVRFVFNNEREKWCKSSCKVHFNETPISTTQKSATYRMVDALTGEEKICTLFPPNTPEETYFDDAMIQHLAQEYAQLFNEISDYPVKFVPKDVYKLSERQNFLVSVHPKLSGDLAPNEELVLTESESDIMEAFSHFTWEASHGNLVITSMNGYGGVYTSARIHSTEQQWLKDRGTEGIVRFFKKHCCNKFCKMHKFRPFKLPEQVKEAAAAERKADVVKPPPMLPEEECKVEPQRRKNSWLDKMDQPPPLSEPGVEKSPVNTSSRPSKKQLIPDSPETHALKTDATLQDLNSLTQGLRNQLGVKPPKMQQEQPGSKSPKYSGLLVSKGVPGGVLKITKAGMKSLDRERKNSPLRRQI</sequence>
<dbReference type="InterPro" id="IPR004166">
    <property type="entry name" value="a-kinase_dom"/>
</dbReference>
<evidence type="ECO:0000256" key="5">
    <source>
        <dbReference type="ARBA" id="ARBA00022840"/>
    </source>
</evidence>
<dbReference type="Gene3D" id="3.30.200.20">
    <property type="entry name" value="Phosphorylase Kinase, domain 1"/>
    <property type="match status" value="1"/>
</dbReference>
<dbReference type="PROSITE" id="PS51158">
    <property type="entry name" value="ALPHA_KINASE"/>
    <property type="match status" value="1"/>
</dbReference>
<dbReference type="EMBL" id="HBEO01033244">
    <property type="protein sequence ID" value="CAD8506252.1"/>
    <property type="molecule type" value="Transcribed_RNA"/>
</dbReference>
<dbReference type="InterPro" id="IPR011009">
    <property type="entry name" value="Kinase-like_dom_sf"/>
</dbReference>
<name>A0A7S0HZ34_9CRYP</name>
<evidence type="ECO:0000256" key="1">
    <source>
        <dbReference type="ARBA" id="ARBA00022527"/>
    </source>
</evidence>
<evidence type="ECO:0000256" key="6">
    <source>
        <dbReference type="SAM" id="MobiDB-lite"/>
    </source>
</evidence>
<dbReference type="SUPFAM" id="SSF56112">
    <property type="entry name" value="Protein kinase-like (PK-like)"/>
    <property type="match status" value="1"/>
</dbReference>
<keyword evidence="5" id="KW-0067">ATP-binding</keyword>
<feature type="compositionally biased region" description="Basic and acidic residues" evidence="6">
    <location>
        <begin position="359"/>
        <end position="377"/>
    </location>
</feature>
<evidence type="ECO:0000259" key="7">
    <source>
        <dbReference type="PROSITE" id="PS51158"/>
    </source>
</evidence>
<protein>
    <recommendedName>
        <fullName evidence="7">Alpha-type protein kinase domain-containing protein</fullName>
    </recommendedName>
</protein>
<keyword evidence="1" id="KW-0723">Serine/threonine-protein kinase</keyword>
<dbReference type="PANTHER" id="PTHR45992:SF2">
    <property type="entry name" value="EUKARYOTIC ELONGATION FACTOR 2 KINASE"/>
    <property type="match status" value="1"/>
</dbReference>
<feature type="region of interest" description="Disordered" evidence="6">
    <location>
        <begin position="428"/>
        <end position="459"/>
    </location>
</feature>
<dbReference type="SMART" id="SM00811">
    <property type="entry name" value="Alpha_kinase"/>
    <property type="match status" value="1"/>
</dbReference>
<dbReference type="GO" id="GO:0004674">
    <property type="term" value="F:protein serine/threonine kinase activity"/>
    <property type="evidence" value="ECO:0007669"/>
    <property type="project" value="UniProtKB-KW"/>
</dbReference>
<accession>A0A7S0HZ34</accession>
<dbReference type="Pfam" id="PF02816">
    <property type="entry name" value="Alpha_kinase"/>
    <property type="match status" value="1"/>
</dbReference>